<evidence type="ECO:0000313" key="2">
    <source>
        <dbReference type="Proteomes" id="UP000752696"/>
    </source>
</evidence>
<sequence length="331" mass="37754">CLLVHVPRHGARQFASPENYRKRHSKAGNVVSLFYVLLNTRLGVLVVSKRRITKKCRSTSGAVLADDLLYFFSPYLSVACNSTFTSSLAREHSLQNLKQVRDSGHNHSGRVDRTLYAFISTTPTLGSSGICMRGNLTLATVYSRFPLSSYCTSFQSIFVEACSRFEGRSNWVPLLLHAHSIAKSENRSDGHYSYTVPRAILSSRTTKSSNLKKHSIICIFRKRNGLADLQRFTVDRMKWGKLPDVHVVETSFQIADFLRRFITKYRETEVAKNLHNAITIDEDKIDRHSDEILILKQSSSCLRNIFHVFSCWLYDGLRRIAGVSYFEKFVI</sequence>
<organism evidence="1 2">
    <name type="scientific">Heterotrigona itama</name>
    <dbReference type="NCBI Taxonomy" id="395501"/>
    <lineage>
        <taxon>Eukaryota</taxon>
        <taxon>Metazoa</taxon>
        <taxon>Ecdysozoa</taxon>
        <taxon>Arthropoda</taxon>
        <taxon>Hexapoda</taxon>
        <taxon>Insecta</taxon>
        <taxon>Pterygota</taxon>
        <taxon>Neoptera</taxon>
        <taxon>Endopterygota</taxon>
        <taxon>Hymenoptera</taxon>
        <taxon>Apocrita</taxon>
        <taxon>Aculeata</taxon>
        <taxon>Apoidea</taxon>
        <taxon>Anthophila</taxon>
        <taxon>Apidae</taxon>
        <taxon>Heterotrigona</taxon>
    </lineage>
</organism>
<dbReference type="Proteomes" id="UP000752696">
    <property type="component" value="Unassembled WGS sequence"/>
</dbReference>
<comment type="caution">
    <text evidence="1">The sequence shown here is derived from an EMBL/GenBank/DDBJ whole genome shotgun (WGS) entry which is preliminary data.</text>
</comment>
<accession>A0A6V7HF87</accession>
<dbReference type="AlphaFoldDB" id="A0A6V7HF87"/>
<evidence type="ECO:0000313" key="1">
    <source>
        <dbReference type="EMBL" id="CAD1479304.1"/>
    </source>
</evidence>
<proteinExistence type="predicted"/>
<gene>
    <name evidence="1" type="ORF">MHI_LOCUS849964</name>
</gene>
<protein>
    <submittedName>
        <fullName evidence="1">Uncharacterized protein</fullName>
    </submittedName>
</protein>
<feature type="non-terminal residue" evidence="1">
    <location>
        <position position="1"/>
    </location>
</feature>
<name>A0A6V7HF87_9HYME</name>
<feature type="non-terminal residue" evidence="1">
    <location>
        <position position="331"/>
    </location>
</feature>
<reference evidence="1" key="1">
    <citation type="submission" date="2020-07" db="EMBL/GenBank/DDBJ databases">
        <authorList>
            <person name="Nazaruddin N."/>
        </authorList>
    </citation>
    <scope>NUCLEOTIDE SEQUENCE</scope>
</reference>
<keyword evidence="2" id="KW-1185">Reference proteome</keyword>
<dbReference type="EMBL" id="CAJDYZ010011290">
    <property type="protein sequence ID" value="CAD1479304.1"/>
    <property type="molecule type" value="Genomic_DNA"/>
</dbReference>